<dbReference type="Proteomes" id="UP000078512">
    <property type="component" value="Unassembled WGS sequence"/>
</dbReference>
<dbReference type="EMBL" id="KV442127">
    <property type="protein sequence ID" value="OAQ23172.1"/>
    <property type="molecule type" value="Genomic_DNA"/>
</dbReference>
<proteinExistence type="predicted"/>
<protein>
    <submittedName>
        <fullName evidence="2">Uncharacterized protein</fullName>
    </submittedName>
</protein>
<keyword evidence="3" id="KW-1185">Reference proteome</keyword>
<name>A0A197JDG5_9FUNG</name>
<accession>A0A197JDG5</accession>
<sequence length="172" mass="19486">MSLKGTLLSLEFEVASYKSFFKLGRPVKMTLGRSKPPIPEQNSESCKKRRWGSPRELGRGRWWGNRRQGHDDEHTTSKFDHSRRHLFENFELQIRTEARNERSSDDSLLPLQNVYIGDDGESLDVKLLGHRGCVDDSAKLTTPASGSFGVGGSRKDLDCYQGYDPGDRLAVR</sequence>
<evidence type="ECO:0000313" key="2">
    <source>
        <dbReference type="EMBL" id="OAQ23172.1"/>
    </source>
</evidence>
<organism evidence="2 3">
    <name type="scientific">Linnemannia elongata AG-77</name>
    <dbReference type="NCBI Taxonomy" id="1314771"/>
    <lineage>
        <taxon>Eukaryota</taxon>
        <taxon>Fungi</taxon>
        <taxon>Fungi incertae sedis</taxon>
        <taxon>Mucoromycota</taxon>
        <taxon>Mortierellomycotina</taxon>
        <taxon>Mortierellomycetes</taxon>
        <taxon>Mortierellales</taxon>
        <taxon>Mortierellaceae</taxon>
        <taxon>Linnemannia</taxon>
    </lineage>
</organism>
<evidence type="ECO:0000256" key="1">
    <source>
        <dbReference type="SAM" id="MobiDB-lite"/>
    </source>
</evidence>
<gene>
    <name evidence="2" type="ORF">K457DRAFT_25316</name>
</gene>
<dbReference type="AlphaFoldDB" id="A0A197JDG5"/>
<evidence type="ECO:0000313" key="3">
    <source>
        <dbReference type="Proteomes" id="UP000078512"/>
    </source>
</evidence>
<reference evidence="2 3" key="1">
    <citation type="submission" date="2016-05" db="EMBL/GenBank/DDBJ databases">
        <title>Genome sequencing reveals origins of a unique bacterial endosymbiosis in the earliest lineages of terrestrial Fungi.</title>
        <authorList>
            <consortium name="DOE Joint Genome Institute"/>
            <person name="Uehling J."/>
            <person name="Gryganskyi A."/>
            <person name="Hameed K."/>
            <person name="Tschaplinski T."/>
            <person name="Misztal P."/>
            <person name="Wu S."/>
            <person name="Desiro A."/>
            <person name="Vande Pol N."/>
            <person name="Du Z.-Y."/>
            <person name="Zienkiewicz A."/>
            <person name="Zienkiewicz K."/>
            <person name="Morin E."/>
            <person name="Tisserant E."/>
            <person name="Splivallo R."/>
            <person name="Hainaut M."/>
            <person name="Henrissat B."/>
            <person name="Ohm R."/>
            <person name="Kuo A."/>
            <person name="Yan J."/>
            <person name="Lipzen A."/>
            <person name="Nolan M."/>
            <person name="Labutti K."/>
            <person name="Barry K."/>
            <person name="Goldstein A."/>
            <person name="Labbe J."/>
            <person name="Schadt C."/>
            <person name="Tuskan G."/>
            <person name="Grigoriev I."/>
            <person name="Martin F."/>
            <person name="Vilgalys R."/>
            <person name="Bonito G."/>
        </authorList>
    </citation>
    <scope>NUCLEOTIDE SEQUENCE [LARGE SCALE GENOMIC DNA]</scope>
    <source>
        <strain evidence="2 3">AG-77</strain>
    </source>
</reference>
<feature type="region of interest" description="Disordered" evidence="1">
    <location>
        <begin position="32"/>
        <end position="53"/>
    </location>
</feature>